<gene>
    <name evidence="2" type="ORF">FB563_2934</name>
</gene>
<evidence type="ECO:0000256" key="1">
    <source>
        <dbReference type="SAM" id="Phobius"/>
    </source>
</evidence>
<evidence type="ECO:0000313" key="3">
    <source>
        <dbReference type="Proteomes" id="UP000318103"/>
    </source>
</evidence>
<comment type="caution">
    <text evidence="2">The sequence shown here is derived from an EMBL/GenBank/DDBJ whole genome shotgun (WGS) entry which is preliminary data.</text>
</comment>
<feature type="transmembrane region" description="Helical" evidence="1">
    <location>
        <begin position="37"/>
        <end position="59"/>
    </location>
</feature>
<reference evidence="2 3" key="1">
    <citation type="submission" date="2019-06" db="EMBL/GenBank/DDBJ databases">
        <title>Sequencing the genomes of 1000 actinobacteria strains.</title>
        <authorList>
            <person name="Klenk H.-P."/>
        </authorList>
    </citation>
    <scope>NUCLEOTIDE SEQUENCE [LARGE SCALE GENOMIC DNA]</scope>
    <source>
        <strain evidence="2 3">DSM 41929</strain>
    </source>
</reference>
<dbReference type="OrthoDB" id="3874017at2"/>
<name>A0A542UFU5_9ACTN</name>
<dbReference type="STRING" id="164348.BFF78_21880"/>
<dbReference type="Proteomes" id="UP000318103">
    <property type="component" value="Unassembled WGS sequence"/>
</dbReference>
<evidence type="ECO:0000313" key="2">
    <source>
        <dbReference type="EMBL" id="TQK97938.1"/>
    </source>
</evidence>
<protein>
    <submittedName>
        <fullName evidence="2">Uncharacterized protein</fullName>
    </submittedName>
</protein>
<sequence length="121" mass="12324">MSLYDEGHTVAGWTGFGIATAGSGVVGVGVCTASLPLVVGGLAVVAVSVLVTWVLHLAGWGKPPGVRPRGQWGMRVRDTRAREGHPGCVSCRLAGRGRRGVVAAATSRPTAAESIPLSPVE</sequence>
<dbReference type="AlphaFoldDB" id="A0A542UFU5"/>
<dbReference type="EMBL" id="VFNX01000001">
    <property type="protein sequence ID" value="TQK97938.1"/>
    <property type="molecule type" value="Genomic_DNA"/>
</dbReference>
<accession>A0A542UFU5</accession>
<proteinExistence type="predicted"/>
<organism evidence="2 3">
    <name type="scientific">Streptomyces puniciscabiei</name>
    <dbReference type="NCBI Taxonomy" id="164348"/>
    <lineage>
        <taxon>Bacteria</taxon>
        <taxon>Bacillati</taxon>
        <taxon>Actinomycetota</taxon>
        <taxon>Actinomycetes</taxon>
        <taxon>Kitasatosporales</taxon>
        <taxon>Streptomycetaceae</taxon>
        <taxon>Streptomyces</taxon>
    </lineage>
</organism>
<keyword evidence="1" id="KW-0812">Transmembrane</keyword>
<keyword evidence="3" id="KW-1185">Reference proteome</keyword>
<dbReference type="RefSeq" id="WP_142218706.1">
    <property type="nucleotide sequence ID" value="NZ_JBPJFI010000001.1"/>
</dbReference>
<dbReference type="NCBIfam" id="NF041681">
    <property type="entry name" value="HGxxPAAW"/>
    <property type="match status" value="1"/>
</dbReference>
<keyword evidence="1" id="KW-1133">Transmembrane helix</keyword>
<keyword evidence="1" id="KW-0472">Membrane</keyword>